<evidence type="ECO:0000256" key="9">
    <source>
        <dbReference type="ARBA" id="ARBA00023143"/>
    </source>
</evidence>
<dbReference type="AlphaFoldDB" id="A0A2N5ZDK5"/>
<comment type="subcellular location">
    <subcellularLocation>
        <location evidence="1">Bacterial flagellum basal body</location>
    </subcellularLocation>
    <subcellularLocation>
        <location evidence="2">Cell membrane</location>
        <topology evidence="2">Peripheral membrane protein</topology>
        <orientation evidence="2">Cytoplasmic side</orientation>
    </subcellularLocation>
</comment>
<keyword evidence="5" id="KW-1003">Cell membrane</keyword>
<evidence type="ECO:0000259" key="11">
    <source>
        <dbReference type="Pfam" id="PF14841"/>
    </source>
</evidence>
<keyword evidence="7" id="KW-0283">Flagellar rotation</keyword>
<dbReference type="Gene3D" id="1.10.220.30">
    <property type="match status" value="3"/>
</dbReference>
<dbReference type="SUPFAM" id="SSF48029">
    <property type="entry name" value="FliG"/>
    <property type="match status" value="2"/>
</dbReference>
<organism evidence="13 14">
    <name type="scientific">Muiribacterium halophilum</name>
    <dbReference type="NCBI Taxonomy" id="2053465"/>
    <lineage>
        <taxon>Bacteria</taxon>
        <taxon>Candidatus Muiribacteriota</taxon>
        <taxon>Candidatus Muiribacteriia</taxon>
        <taxon>Candidatus Muiribacteriales</taxon>
        <taxon>Candidatus Muiribacteriaceae</taxon>
        <taxon>Candidatus Muiribacterium</taxon>
    </lineage>
</organism>
<evidence type="ECO:0000256" key="7">
    <source>
        <dbReference type="ARBA" id="ARBA00022779"/>
    </source>
</evidence>
<dbReference type="GO" id="GO:0003774">
    <property type="term" value="F:cytoskeletal motor activity"/>
    <property type="evidence" value="ECO:0007669"/>
    <property type="project" value="InterPro"/>
</dbReference>
<evidence type="ECO:0000256" key="6">
    <source>
        <dbReference type="ARBA" id="ARBA00022500"/>
    </source>
</evidence>
<keyword evidence="9" id="KW-0975">Bacterial flagellum</keyword>
<proteinExistence type="inferred from homology"/>
<name>A0A2N5ZDK5_MUIH1</name>
<gene>
    <name evidence="13" type="ORF">C0601_09720</name>
</gene>
<evidence type="ECO:0000256" key="8">
    <source>
        <dbReference type="ARBA" id="ARBA00023136"/>
    </source>
</evidence>
<keyword evidence="6" id="KW-0145">Chemotaxis</keyword>
<keyword evidence="8" id="KW-0472">Membrane</keyword>
<evidence type="ECO:0000259" key="10">
    <source>
        <dbReference type="Pfam" id="PF01706"/>
    </source>
</evidence>
<dbReference type="Pfam" id="PF14842">
    <property type="entry name" value="FliG_N"/>
    <property type="match status" value="1"/>
</dbReference>
<comment type="caution">
    <text evidence="13">The sequence shown here is derived from an EMBL/GenBank/DDBJ whole genome shotgun (WGS) entry which is preliminary data.</text>
</comment>
<feature type="domain" description="Flagellar motor switch protein FliG C-terminal" evidence="10">
    <location>
        <begin position="220"/>
        <end position="327"/>
    </location>
</feature>
<accession>A0A2N5ZDK5</accession>
<dbReference type="Proteomes" id="UP000234857">
    <property type="component" value="Unassembled WGS sequence"/>
</dbReference>
<comment type="similarity">
    <text evidence="3">Belongs to the FliG family.</text>
</comment>
<evidence type="ECO:0000256" key="3">
    <source>
        <dbReference type="ARBA" id="ARBA00010299"/>
    </source>
</evidence>
<evidence type="ECO:0000256" key="1">
    <source>
        <dbReference type="ARBA" id="ARBA00004117"/>
    </source>
</evidence>
<dbReference type="InterPro" id="IPR028263">
    <property type="entry name" value="FliG_N"/>
</dbReference>
<dbReference type="InterPro" id="IPR000090">
    <property type="entry name" value="Flg_Motor_Flig"/>
</dbReference>
<dbReference type="PANTHER" id="PTHR30534:SF0">
    <property type="entry name" value="FLAGELLAR MOTOR SWITCH PROTEIN FLIG"/>
    <property type="match status" value="1"/>
</dbReference>
<evidence type="ECO:0000313" key="14">
    <source>
        <dbReference type="Proteomes" id="UP000234857"/>
    </source>
</evidence>
<reference evidence="13 14" key="1">
    <citation type="submission" date="2017-11" db="EMBL/GenBank/DDBJ databases">
        <title>Genome-resolved metagenomics identifies genetic mobility, metabolic interactions, and unexpected diversity in perchlorate-reducing communities.</title>
        <authorList>
            <person name="Barnum T.P."/>
            <person name="Figueroa I.A."/>
            <person name="Carlstrom C.I."/>
            <person name="Lucas L.N."/>
            <person name="Engelbrektson A.L."/>
            <person name="Coates J.D."/>
        </authorList>
    </citation>
    <scope>NUCLEOTIDE SEQUENCE [LARGE SCALE GENOMIC DNA]</scope>
    <source>
        <strain evidence="13">BM706</strain>
    </source>
</reference>
<dbReference type="GO" id="GO:0005886">
    <property type="term" value="C:plasma membrane"/>
    <property type="evidence" value="ECO:0007669"/>
    <property type="project" value="UniProtKB-SubCell"/>
</dbReference>
<keyword evidence="13" id="KW-0282">Flagellum</keyword>
<dbReference type="InterPro" id="IPR023087">
    <property type="entry name" value="Flg_Motor_Flig_C"/>
</dbReference>
<dbReference type="Pfam" id="PF01706">
    <property type="entry name" value="FliG_C"/>
    <property type="match status" value="1"/>
</dbReference>
<evidence type="ECO:0000256" key="2">
    <source>
        <dbReference type="ARBA" id="ARBA00004413"/>
    </source>
</evidence>
<dbReference type="InterPro" id="IPR032779">
    <property type="entry name" value="FliG_M"/>
</dbReference>
<dbReference type="GO" id="GO:0006935">
    <property type="term" value="P:chemotaxis"/>
    <property type="evidence" value="ECO:0007669"/>
    <property type="project" value="UniProtKB-KW"/>
</dbReference>
<protein>
    <recommendedName>
        <fullName evidence="4">Flagellar motor switch protein FliG</fullName>
    </recommendedName>
</protein>
<dbReference type="Pfam" id="PF14841">
    <property type="entry name" value="FliG_M"/>
    <property type="match status" value="1"/>
</dbReference>
<evidence type="ECO:0000313" key="13">
    <source>
        <dbReference type="EMBL" id="PLX16745.1"/>
    </source>
</evidence>
<dbReference type="PRINTS" id="PR00954">
    <property type="entry name" value="FLGMOTORFLIG"/>
</dbReference>
<dbReference type="GO" id="GO:0071973">
    <property type="term" value="P:bacterial-type flagellum-dependent cell motility"/>
    <property type="evidence" value="ECO:0007669"/>
    <property type="project" value="InterPro"/>
</dbReference>
<evidence type="ECO:0000259" key="12">
    <source>
        <dbReference type="Pfam" id="PF14842"/>
    </source>
</evidence>
<evidence type="ECO:0000256" key="4">
    <source>
        <dbReference type="ARBA" id="ARBA00021870"/>
    </source>
</evidence>
<dbReference type="NCBIfam" id="TIGR00207">
    <property type="entry name" value="fliG"/>
    <property type="match status" value="1"/>
</dbReference>
<dbReference type="PIRSF" id="PIRSF003161">
    <property type="entry name" value="FliG"/>
    <property type="match status" value="1"/>
</dbReference>
<dbReference type="InterPro" id="IPR011002">
    <property type="entry name" value="FliG_a-hlx"/>
</dbReference>
<dbReference type="EMBL" id="PKTG01000107">
    <property type="protein sequence ID" value="PLX16745.1"/>
    <property type="molecule type" value="Genomic_DNA"/>
</dbReference>
<sequence>MPKTKLELTGRQKVAILLIFLGPEISAHIFKEFSEEEIELLTLEIAKMQKVDPDVRDSVLDEFKQLLDASEFISMGGIGYARELLEKTLGSEKASEILGKLTATFQVRPFDVVRTLDPSQLLNFIQGEHPQAIALILSFLSAEKSAYILSQLSQEVQADVARRVAKMESTSPEVVREMERILEKKLSSVLSEDYTSVGGIDAIVEVLSKVDRGTEKSIIETLEIQDPELAEEIKKRMFVFEDVIHIDDRGIQRILREVDTKDLSVALKGSTEEVMEKFTKNMSKRAAAMLEEDMEFMGPVRVKDVEESQQKVVNIIRSLEEQGEIVISRGGEEEIIA</sequence>
<dbReference type="FunFam" id="1.10.220.30:FF:000001">
    <property type="entry name" value="Flagellar motor switch protein FliG"/>
    <property type="match status" value="1"/>
</dbReference>
<evidence type="ECO:0000256" key="5">
    <source>
        <dbReference type="ARBA" id="ARBA00022475"/>
    </source>
</evidence>
<feature type="domain" description="Flagellar motor switch protein FliG N-terminal" evidence="12">
    <location>
        <begin position="7"/>
        <end position="110"/>
    </location>
</feature>
<dbReference type="PANTHER" id="PTHR30534">
    <property type="entry name" value="FLAGELLAR MOTOR SWITCH PROTEIN FLIG"/>
    <property type="match status" value="1"/>
</dbReference>
<dbReference type="GO" id="GO:0009425">
    <property type="term" value="C:bacterial-type flagellum basal body"/>
    <property type="evidence" value="ECO:0007669"/>
    <property type="project" value="UniProtKB-SubCell"/>
</dbReference>
<keyword evidence="13" id="KW-0966">Cell projection</keyword>
<feature type="domain" description="Flagellar motor switch protein FliG middle" evidence="11">
    <location>
        <begin position="118"/>
        <end position="192"/>
    </location>
</feature>
<keyword evidence="13" id="KW-0969">Cilium</keyword>